<feature type="coiled-coil region" evidence="1">
    <location>
        <begin position="308"/>
        <end position="384"/>
    </location>
</feature>
<dbReference type="PANTHER" id="PTHR12577:SF7">
    <property type="entry name" value="DACHSHUND HOMOLOG 2"/>
    <property type="match status" value="1"/>
</dbReference>
<evidence type="ECO:0000313" key="4">
    <source>
        <dbReference type="Proteomes" id="UP001044222"/>
    </source>
</evidence>
<feature type="region of interest" description="Disordered" evidence="2">
    <location>
        <begin position="63"/>
        <end position="123"/>
    </location>
</feature>
<evidence type="ECO:0000256" key="2">
    <source>
        <dbReference type="SAM" id="MobiDB-lite"/>
    </source>
</evidence>
<feature type="compositionally biased region" description="Low complexity" evidence="2">
    <location>
        <begin position="222"/>
        <end position="231"/>
    </location>
</feature>
<feature type="region of interest" description="Disordered" evidence="2">
    <location>
        <begin position="194"/>
        <end position="243"/>
    </location>
</feature>
<evidence type="ECO:0008006" key="5">
    <source>
        <dbReference type="Google" id="ProtNLM"/>
    </source>
</evidence>
<keyword evidence="4" id="KW-1185">Reference proteome</keyword>
<dbReference type="AlphaFoldDB" id="A0A9D3MUY5"/>
<feature type="compositionally biased region" description="Low complexity" evidence="2">
    <location>
        <begin position="110"/>
        <end position="123"/>
    </location>
</feature>
<keyword evidence="1" id="KW-0175">Coiled coil</keyword>
<dbReference type="GO" id="GO:0005634">
    <property type="term" value="C:nucleus"/>
    <property type="evidence" value="ECO:0007669"/>
    <property type="project" value="TreeGrafter"/>
</dbReference>
<evidence type="ECO:0000313" key="3">
    <source>
        <dbReference type="EMBL" id="KAG5853343.1"/>
    </source>
</evidence>
<gene>
    <name evidence="3" type="ORF">ANANG_G00072190</name>
</gene>
<dbReference type="EMBL" id="JAFIRN010000003">
    <property type="protein sequence ID" value="KAG5853343.1"/>
    <property type="molecule type" value="Genomic_DNA"/>
</dbReference>
<dbReference type="InterPro" id="IPR052417">
    <property type="entry name" value="Dachshund_domain"/>
</dbReference>
<dbReference type="GO" id="GO:0005667">
    <property type="term" value="C:transcription regulator complex"/>
    <property type="evidence" value="ECO:0007669"/>
    <property type="project" value="TreeGrafter"/>
</dbReference>
<comment type="caution">
    <text evidence="3">The sequence shown here is derived from an EMBL/GenBank/DDBJ whole genome shotgun (WGS) entry which is preliminary data.</text>
</comment>
<evidence type="ECO:0000256" key="1">
    <source>
        <dbReference type="SAM" id="Coils"/>
    </source>
</evidence>
<sequence length="433" mass="47041">MPAPGPAVRLSAPFGVAMQDSSRLLPHGIHGLLSPGLLSHTGLTAMAEAMKLQKRKLMAMSSLQGGGYQNGTESENEELNSNAGGSESSWDKDKLQSPPPSAGPHSLSHTGLSGQHGLTSSQLSSLQQSHLLANRLDLPFMMMPHPLLPVSLPPASVAMAMNQMNHLNTIANMAAAAQMHSPLSRGGASVIKECVQDSPSPAPSMEDPALLLSQPPSHPDTSASSSPAPHQHSPEHMGLNILDGDLGGQDVSVHMKKTFKEKDDTQLALHMNAVLGTPLAFPPAFLFAQTSPAGAHQHPGPGLLKVAVDNTRVQDKQIQQEKKELKMELYREREMRESLERQLTSELQSRASIQKRLKKEKKAKRKLQEALEFESKRREQVEQALKQATSPDTLRMSLNEAVIPEVETEQNGNQQENAAIQENRGYMKTPIMY</sequence>
<dbReference type="Proteomes" id="UP001044222">
    <property type="component" value="Unassembled WGS sequence"/>
</dbReference>
<name>A0A9D3MUY5_ANGAN</name>
<dbReference type="GO" id="GO:0000981">
    <property type="term" value="F:DNA-binding transcription factor activity, RNA polymerase II-specific"/>
    <property type="evidence" value="ECO:0007669"/>
    <property type="project" value="TreeGrafter"/>
</dbReference>
<dbReference type="PANTHER" id="PTHR12577">
    <property type="entry name" value="DACHSHUND"/>
    <property type="match status" value="1"/>
</dbReference>
<proteinExistence type="predicted"/>
<reference evidence="3" key="1">
    <citation type="submission" date="2021-01" db="EMBL/GenBank/DDBJ databases">
        <title>A chromosome-scale assembly of European eel, Anguilla anguilla.</title>
        <authorList>
            <person name="Henkel C."/>
            <person name="Jong-Raadsen S.A."/>
            <person name="Dufour S."/>
            <person name="Weltzien F.-A."/>
            <person name="Palstra A.P."/>
            <person name="Pelster B."/>
            <person name="Spaink H.P."/>
            <person name="Van Den Thillart G.E."/>
            <person name="Jansen H."/>
            <person name="Zahm M."/>
            <person name="Klopp C."/>
            <person name="Cedric C."/>
            <person name="Louis A."/>
            <person name="Berthelot C."/>
            <person name="Parey E."/>
            <person name="Roest Crollius H."/>
            <person name="Montfort J."/>
            <person name="Robinson-Rechavi M."/>
            <person name="Bucao C."/>
            <person name="Bouchez O."/>
            <person name="Gislard M."/>
            <person name="Lluch J."/>
            <person name="Milhes M."/>
            <person name="Lampietro C."/>
            <person name="Lopez Roques C."/>
            <person name="Donnadieu C."/>
            <person name="Braasch I."/>
            <person name="Desvignes T."/>
            <person name="Postlethwait J."/>
            <person name="Bobe J."/>
            <person name="Guiguen Y."/>
            <person name="Dirks R."/>
        </authorList>
    </citation>
    <scope>NUCLEOTIDE SEQUENCE</scope>
    <source>
        <strain evidence="3">Tag_6206</strain>
        <tissue evidence="3">Liver</tissue>
    </source>
</reference>
<protein>
    <recommendedName>
        <fullName evidence="5">Dachshund homolog 2-like</fullName>
    </recommendedName>
</protein>
<accession>A0A9D3MUY5</accession>
<feature type="compositionally biased region" description="Polar residues" evidence="2">
    <location>
        <begin position="79"/>
        <end position="88"/>
    </location>
</feature>
<organism evidence="3 4">
    <name type="scientific">Anguilla anguilla</name>
    <name type="common">European freshwater eel</name>
    <name type="synonym">Muraena anguilla</name>
    <dbReference type="NCBI Taxonomy" id="7936"/>
    <lineage>
        <taxon>Eukaryota</taxon>
        <taxon>Metazoa</taxon>
        <taxon>Chordata</taxon>
        <taxon>Craniata</taxon>
        <taxon>Vertebrata</taxon>
        <taxon>Euteleostomi</taxon>
        <taxon>Actinopterygii</taxon>
        <taxon>Neopterygii</taxon>
        <taxon>Teleostei</taxon>
        <taxon>Anguilliformes</taxon>
        <taxon>Anguillidae</taxon>
        <taxon>Anguilla</taxon>
    </lineage>
</organism>
<dbReference type="GO" id="GO:0000978">
    <property type="term" value="F:RNA polymerase II cis-regulatory region sequence-specific DNA binding"/>
    <property type="evidence" value="ECO:0007669"/>
    <property type="project" value="TreeGrafter"/>
</dbReference>